<dbReference type="PROSITE" id="PS50995">
    <property type="entry name" value="HTH_MARR_2"/>
    <property type="match status" value="1"/>
</dbReference>
<name>A0ABR6BWM8_9PSEU</name>
<dbReference type="PANTHER" id="PTHR39515">
    <property type="entry name" value="CONSERVED PROTEIN"/>
    <property type="match status" value="1"/>
</dbReference>
<reference evidence="5 6" key="1">
    <citation type="submission" date="2020-08" db="EMBL/GenBank/DDBJ databases">
        <title>Genomic Encyclopedia of Archaeal and Bacterial Type Strains, Phase II (KMG-II): from individual species to whole genera.</title>
        <authorList>
            <person name="Goeker M."/>
        </authorList>
    </citation>
    <scope>NUCLEOTIDE SEQUENCE [LARGE SCALE GENOMIC DNA]</scope>
    <source>
        <strain evidence="5 6">DSM 43850</strain>
    </source>
</reference>
<evidence type="ECO:0000313" key="6">
    <source>
        <dbReference type="Proteomes" id="UP000517916"/>
    </source>
</evidence>
<dbReference type="EMBL" id="JACJID010000008">
    <property type="protein sequence ID" value="MBA8931265.1"/>
    <property type="molecule type" value="Genomic_DNA"/>
</dbReference>
<dbReference type="PROSITE" id="PS01117">
    <property type="entry name" value="HTH_MARR_1"/>
    <property type="match status" value="1"/>
</dbReference>
<evidence type="ECO:0000256" key="2">
    <source>
        <dbReference type="ARBA" id="ARBA00023125"/>
    </source>
</evidence>
<dbReference type="InterPro" id="IPR036390">
    <property type="entry name" value="WH_DNA-bd_sf"/>
</dbReference>
<dbReference type="SUPFAM" id="SSF46785">
    <property type="entry name" value="Winged helix' DNA-binding domain"/>
    <property type="match status" value="1"/>
</dbReference>
<dbReference type="GO" id="GO:0003677">
    <property type="term" value="F:DNA binding"/>
    <property type="evidence" value="ECO:0007669"/>
    <property type="project" value="UniProtKB-KW"/>
</dbReference>
<keyword evidence="6" id="KW-1185">Reference proteome</keyword>
<dbReference type="SMART" id="SM00347">
    <property type="entry name" value="HTH_MARR"/>
    <property type="match status" value="1"/>
</dbReference>
<accession>A0ABR6BWM8</accession>
<organism evidence="5 6">
    <name type="scientific">Kutzneria viridogrisea</name>
    <dbReference type="NCBI Taxonomy" id="47990"/>
    <lineage>
        <taxon>Bacteria</taxon>
        <taxon>Bacillati</taxon>
        <taxon>Actinomycetota</taxon>
        <taxon>Actinomycetes</taxon>
        <taxon>Pseudonocardiales</taxon>
        <taxon>Pseudonocardiaceae</taxon>
        <taxon>Kutzneria</taxon>
    </lineage>
</organism>
<dbReference type="CDD" id="cd00090">
    <property type="entry name" value="HTH_ARSR"/>
    <property type="match status" value="1"/>
</dbReference>
<keyword evidence="2 5" id="KW-0238">DNA-binding</keyword>
<gene>
    <name evidence="5" type="ORF">BC739_008512</name>
</gene>
<dbReference type="PANTHER" id="PTHR39515:SF2">
    <property type="entry name" value="HTH-TYPE TRANSCRIPTIONAL REGULATOR RV0880"/>
    <property type="match status" value="1"/>
</dbReference>
<evidence type="ECO:0000259" key="4">
    <source>
        <dbReference type="PROSITE" id="PS50995"/>
    </source>
</evidence>
<evidence type="ECO:0000313" key="5">
    <source>
        <dbReference type="EMBL" id="MBA8931265.1"/>
    </source>
</evidence>
<evidence type="ECO:0000256" key="1">
    <source>
        <dbReference type="ARBA" id="ARBA00023015"/>
    </source>
</evidence>
<dbReference type="Gene3D" id="1.10.10.10">
    <property type="entry name" value="Winged helix-like DNA-binding domain superfamily/Winged helix DNA-binding domain"/>
    <property type="match status" value="1"/>
</dbReference>
<dbReference type="InterPro" id="IPR023187">
    <property type="entry name" value="Tscrpt_reg_MarR-type_CS"/>
</dbReference>
<keyword evidence="3" id="KW-0804">Transcription</keyword>
<dbReference type="InterPro" id="IPR011991">
    <property type="entry name" value="ArsR-like_HTH"/>
</dbReference>
<dbReference type="Pfam" id="PF01047">
    <property type="entry name" value="MarR"/>
    <property type="match status" value="1"/>
</dbReference>
<protein>
    <submittedName>
        <fullName evidence="5">DNA-binding MarR family transcriptional regulator</fullName>
    </submittedName>
</protein>
<dbReference type="RefSeq" id="WP_025354012.1">
    <property type="nucleotide sequence ID" value="NZ_BAAABQ010000015.1"/>
</dbReference>
<feature type="domain" description="HTH marR-type" evidence="4">
    <location>
        <begin position="19"/>
        <end position="150"/>
    </location>
</feature>
<proteinExistence type="predicted"/>
<comment type="caution">
    <text evidence="5">The sequence shown here is derived from an EMBL/GenBank/DDBJ whole genome shotgun (WGS) entry which is preliminary data.</text>
</comment>
<dbReference type="Proteomes" id="UP000517916">
    <property type="component" value="Unassembled WGS sequence"/>
</dbReference>
<evidence type="ECO:0000256" key="3">
    <source>
        <dbReference type="ARBA" id="ARBA00023163"/>
    </source>
</evidence>
<dbReference type="InterPro" id="IPR036388">
    <property type="entry name" value="WH-like_DNA-bd_sf"/>
</dbReference>
<keyword evidence="1" id="KW-0805">Transcription regulation</keyword>
<dbReference type="InterPro" id="IPR000835">
    <property type="entry name" value="HTH_MarR-typ"/>
</dbReference>
<dbReference type="InterPro" id="IPR052526">
    <property type="entry name" value="HTH-type_Bedaq_tolerance"/>
</dbReference>
<sequence>MVAPIRETSAVTEDDLRTADDIGMALARLQRLSACVAAQAGKGGMDRSAFMLLVTLVAKGPLRSNALAEAVWADPSTVSRQVAQLVKEGLVERKVDTEDGRATVLAATEQGVRLLEDKRSRRNQLIAEMIGYWPDADRARFAALFAQFIGDYERFLPIFTAEFTGKVDSRGEK</sequence>